<name>A0A845AMQ2_9SPHN</name>
<comment type="caution">
    <text evidence="1">The sequence shown here is derived from an EMBL/GenBank/DDBJ whole genome shotgun (WGS) entry which is preliminary data.</text>
</comment>
<organism evidence="1 2">
    <name type="scientific">Qipengyuania algicida</name>
    <dbReference type="NCBI Taxonomy" id="1836209"/>
    <lineage>
        <taxon>Bacteria</taxon>
        <taxon>Pseudomonadati</taxon>
        <taxon>Pseudomonadota</taxon>
        <taxon>Alphaproteobacteria</taxon>
        <taxon>Sphingomonadales</taxon>
        <taxon>Erythrobacteraceae</taxon>
        <taxon>Qipengyuania</taxon>
    </lineage>
</organism>
<protein>
    <submittedName>
        <fullName evidence="1">Uncharacterized protein</fullName>
    </submittedName>
</protein>
<reference evidence="1 2" key="1">
    <citation type="submission" date="2019-12" db="EMBL/GenBank/DDBJ databases">
        <title>Genomic-based taxomic classification of the family Erythrobacteraceae.</title>
        <authorList>
            <person name="Xu L."/>
        </authorList>
    </citation>
    <scope>NUCLEOTIDE SEQUENCE [LARGE SCALE GENOMIC DNA]</scope>
    <source>
        <strain evidence="1 2">KEMB 9005-328</strain>
    </source>
</reference>
<evidence type="ECO:0000313" key="1">
    <source>
        <dbReference type="EMBL" id="MXP30165.1"/>
    </source>
</evidence>
<dbReference type="Proteomes" id="UP000439780">
    <property type="component" value="Unassembled WGS sequence"/>
</dbReference>
<evidence type="ECO:0000313" key="2">
    <source>
        <dbReference type="Proteomes" id="UP000439780"/>
    </source>
</evidence>
<gene>
    <name evidence="1" type="ORF">GRI58_15250</name>
</gene>
<dbReference type="EMBL" id="WTYA01000018">
    <property type="protein sequence ID" value="MXP30165.1"/>
    <property type="molecule type" value="Genomic_DNA"/>
</dbReference>
<accession>A0A845AMQ2</accession>
<dbReference type="OrthoDB" id="7605091at2"/>
<sequence length="413" mass="45573">MEKMDVDEATELQGAIDWAHSIQKRQAETLMAAVARNAGTEDMDPDYRKGLLQLALDAGVDQDITERMFNHPKLEKVSEFDEPDVRRASNDLVEMLTKTMSSAGMSTGGRKLLVSSLASGQVNALCATNTWDEKYYHVFIDSDLTVFCNSVGKLVAECLVRDNMATGEVDLDPAKIAGNVQSDDIQKRAADLFCSTVLKGTPRASEPWLPTVESFELALLLTNALNMFPIAHELGHLHLGHLESDETRQVSVEGIEELDAAVYSQKDEFAADSVGATVTNQTMIRLEASNAFTFLAPYIFLKSVEVLDACYEVYDEHAGAMSFTHPSAQERAQRIRTVLIMHAQYHNSGKILPLALRAIDLICHGLGLAALTNLQSLKSKGKTPRERIRLSVSECGRPRILGFFPNRDPDTTR</sequence>
<dbReference type="RefSeq" id="WP_160754467.1">
    <property type="nucleotide sequence ID" value="NZ_WTYA01000018.1"/>
</dbReference>
<keyword evidence="2" id="KW-1185">Reference proteome</keyword>
<dbReference type="AlphaFoldDB" id="A0A845AMQ2"/>
<proteinExistence type="predicted"/>